<feature type="transmembrane region" description="Helical" evidence="6">
    <location>
        <begin position="70"/>
        <end position="88"/>
    </location>
</feature>
<dbReference type="RefSeq" id="WP_121523911.1">
    <property type="nucleotide sequence ID" value="NZ_RCHR01000004.1"/>
</dbReference>
<feature type="transmembrane region" description="Helical" evidence="6">
    <location>
        <begin position="100"/>
        <end position="121"/>
    </location>
</feature>
<keyword evidence="8" id="KW-1185">Reference proteome</keyword>
<dbReference type="Proteomes" id="UP000270219">
    <property type="component" value="Unassembled WGS sequence"/>
</dbReference>
<evidence type="ECO:0000256" key="5">
    <source>
        <dbReference type="ARBA" id="ARBA00023136"/>
    </source>
</evidence>
<keyword evidence="3 6" id="KW-0812">Transmembrane</keyword>
<organism evidence="7 8">
    <name type="scientific">Oceanobacillus piezotolerans</name>
    <dbReference type="NCBI Taxonomy" id="2448030"/>
    <lineage>
        <taxon>Bacteria</taxon>
        <taxon>Bacillati</taxon>
        <taxon>Bacillota</taxon>
        <taxon>Bacilli</taxon>
        <taxon>Bacillales</taxon>
        <taxon>Bacillaceae</taxon>
        <taxon>Oceanobacillus</taxon>
    </lineage>
</organism>
<dbReference type="Pfam" id="PF02588">
    <property type="entry name" value="YitT_membrane"/>
    <property type="match status" value="1"/>
</dbReference>
<keyword evidence="5 6" id="KW-0472">Membrane</keyword>
<keyword evidence="2" id="KW-1003">Cell membrane</keyword>
<comment type="subcellular location">
    <subcellularLocation>
        <location evidence="1">Cell membrane</location>
        <topology evidence="1">Multi-pass membrane protein</topology>
    </subcellularLocation>
</comment>
<dbReference type="OrthoDB" id="2602718at2"/>
<gene>
    <name evidence="7" type="ORF">D8M04_13765</name>
</gene>
<protein>
    <recommendedName>
        <fullName evidence="9">YitT family protein</fullName>
    </recommendedName>
</protein>
<dbReference type="PANTHER" id="PTHR33545:SF5">
    <property type="entry name" value="UPF0750 MEMBRANE PROTEIN YITT"/>
    <property type="match status" value="1"/>
</dbReference>
<dbReference type="EMBL" id="RCHR01000004">
    <property type="protein sequence ID" value="RLL43956.1"/>
    <property type="molecule type" value="Genomic_DNA"/>
</dbReference>
<evidence type="ECO:0000313" key="8">
    <source>
        <dbReference type="Proteomes" id="UP000270219"/>
    </source>
</evidence>
<feature type="transmembrane region" description="Helical" evidence="6">
    <location>
        <begin position="167"/>
        <end position="186"/>
    </location>
</feature>
<sequence length="193" mass="20596">MLKKAIAILLGSILIATGINLFVIPNHLLDGGIMGVGLIAKYALGVKPGLTIIILSTPLYLIAFFYNRSFFYNGVHGLLVSALFIDFFHPISYWNPSGGFLLTGAIIGGVFIGTGVGILLLNDISTGGTDLLALILSNITAINAGIFIFLIDCMVLLFGWFTIQKVSFSYSLIMVITIGLTTTGIISKFSKAN</sequence>
<dbReference type="InterPro" id="IPR003740">
    <property type="entry name" value="YitT"/>
</dbReference>
<comment type="caution">
    <text evidence="7">The sequence shown here is derived from an EMBL/GenBank/DDBJ whole genome shotgun (WGS) entry which is preliminary data.</text>
</comment>
<evidence type="ECO:0000313" key="7">
    <source>
        <dbReference type="EMBL" id="RLL43956.1"/>
    </source>
</evidence>
<evidence type="ECO:0000256" key="4">
    <source>
        <dbReference type="ARBA" id="ARBA00022989"/>
    </source>
</evidence>
<dbReference type="InterPro" id="IPR051461">
    <property type="entry name" value="UPF0750_membrane"/>
</dbReference>
<name>A0A498D533_9BACI</name>
<reference evidence="7 8" key="1">
    <citation type="submission" date="2018-10" db="EMBL/GenBank/DDBJ databases">
        <title>Oceanobacillus sp. YLB-02 draft genome.</title>
        <authorList>
            <person name="Yu L."/>
        </authorList>
    </citation>
    <scope>NUCLEOTIDE SEQUENCE [LARGE SCALE GENOMIC DNA]</scope>
    <source>
        <strain evidence="7 8">YLB-02</strain>
    </source>
</reference>
<evidence type="ECO:0000256" key="6">
    <source>
        <dbReference type="SAM" id="Phobius"/>
    </source>
</evidence>
<evidence type="ECO:0000256" key="2">
    <source>
        <dbReference type="ARBA" id="ARBA00022475"/>
    </source>
</evidence>
<feature type="transmembrane region" description="Helical" evidence="6">
    <location>
        <begin position="133"/>
        <end position="161"/>
    </location>
</feature>
<dbReference type="GO" id="GO:0005886">
    <property type="term" value="C:plasma membrane"/>
    <property type="evidence" value="ECO:0007669"/>
    <property type="project" value="UniProtKB-SubCell"/>
</dbReference>
<accession>A0A498D533</accession>
<dbReference type="PANTHER" id="PTHR33545">
    <property type="entry name" value="UPF0750 MEMBRANE PROTEIN YITT-RELATED"/>
    <property type="match status" value="1"/>
</dbReference>
<evidence type="ECO:0008006" key="9">
    <source>
        <dbReference type="Google" id="ProtNLM"/>
    </source>
</evidence>
<evidence type="ECO:0000256" key="1">
    <source>
        <dbReference type="ARBA" id="ARBA00004651"/>
    </source>
</evidence>
<feature type="transmembrane region" description="Helical" evidence="6">
    <location>
        <begin position="45"/>
        <end position="63"/>
    </location>
</feature>
<evidence type="ECO:0000256" key="3">
    <source>
        <dbReference type="ARBA" id="ARBA00022692"/>
    </source>
</evidence>
<proteinExistence type="predicted"/>
<dbReference type="AlphaFoldDB" id="A0A498D533"/>
<keyword evidence="4 6" id="KW-1133">Transmembrane helix</keyword>